<comment type="similarity">
    <text evidence="2 11 12">Belongs to the TonB-dependent receptor family.</text>
</comment>
<keyword evidence="9" id="KW-0675">Receptor</keyword>
<evidence type="ECO:0000256" key="11">
    <source>
        <dbReference type="PROSITE-ProRule" id="PRU01360"/>
    </source>
</evidence>
<evidence type="ECO:0000313" key="18">
    <source>
        <dbReference type="Proteomes" id="UP000199391"/>
    </source>
</evidence>
<dbReference type="InterPro" id="IPR036942">
    <property type="entry name" value="Beta-barrel_TonB_sf"/>
</dbReference>
<dbReference type="GO" id="GO:0009279">
    <property type="term" value="C:cell outer membrane"/>
    <property type="evidence" value="ECO:0007669"/>
    <property type="project" value="UniProtKB-SubCell"/>
</dbReference>
<evidence type="ECO:0000259" key="16">
    <source>
        <dbReference type="Pfam" id="PF07715"/>
    </source>
</evidence>
<evidence type="ECO:0000256" key="8">
    <source>
        <dbReference type="ARBA" id="ARBA00023136"/>
    </source>
</evidence>
<evidence type="ECO:0000256" key="6">
    <source>
        <dbReference type="ARBA" id="ARBA00022729"/>
    </source>
</evidence>
<name>A0A1I7FI22_9BURK</name>
<evidence type="ECO:0000256" key="1">
    <source>
        <dbReference type="ARBA" id="ARBA00004571"/>
    </source>
</evidence>
<keyword evidence="8 11" id="KW-0472">Membrane</keyword>
<feature type="domain" description="TonB-dependent receptor plug" evidence="16">
    <location>
        <begin position="58"/>
        <end position="164"/>
    </location>
</feature>
<keyword evidence="6 14" id="KW-0732">Signal</keyword>
<dbReference type="RefSeq" id="WP_093553135.1">
    <property type="nucleotide sequence ID" value="NZ_FPBO01000002.1"/>
</dbReference>
<dbReference type="STRING" id="1035707.SAMN05216552_100254"/>
<dbReference type="PANTHER" id="PTHR30069">
    <property type="entry name" value="TONB-DEPENDENT OUTER MEMBRANE RECEPTOR"/>
    <property type="match status" value="1"/>
</dbReference>
<comment type="subcellular location">
    <subcellularLocation>
        <location evidence="1 11">Cell outer membrane</location>
        <topology evidence="1 11">Multi-pass membrane protein</topology>
    </subcellularLocation>
</comment>
<feature type="domain" description="TonB-dependent receptor-like beta-barrel" evidence="15">
    <location>
        <begin position="177"/>
        <end position="615"/>
    </location>
</feature>
<dbReference type="OrthoDB" id="183532at2"/>
<dbReference type="InterPro" id="IPR012910">
    <property type="entry name" value="Plug_dom"/>
</dbReference>
<evidence type="ECO:0000256" key="10">
    <source>
        <dbReference type="ARBA" id="ARBA00023237"/>
    </source>
</evidence>
<evidence type="ECO:0000256" key="12">
    <source>
        <dbReference type="RuleBase" id="RU003357"/>
    </source>
</evidence>
<organism evidence="17 18">
    <name type="scientific">Pseudoduganella namucuonensis</name>
    <dbReference type="NCBI Taxonomy" id="1035707"/>
    <lineage>
        <taxon>Bacteria</taxon>
        <taxon>Pseudomonadati</taxon>
        <taxon>Pseudomonadota</taxon>
        <taxon>Betaproteobacteria</taxon>
        <taxon>Burkholderiales</taxon>
        <taxon>Oxalobacteraceae</taxon>
        <taxon>Telluria group</taxon>
        <taxon>Pseudoduganella</taxon>
    </lineage>
</organism>
<keyword evidence="10 11" id="KW-0998">Cell outer membrane</keyword>
<dbReference type="CDD" id="cd01347">
    <property type="entry name" value="ligand_gated_channel"/>
    <property type="match status" value="1"/>
</dbReference>
<keyword evidence="18" id="KW-1185">Reference proteome</keyword>
<gene>
    <name evidence="17" type="ORF">SAMN05216552_100254</name>
</gene>
<evidence type="ECO:0000256" key="14">
    <source>
        <dbReference type="SAM" id="SignalP"/>
    </source>
</evidence>
<keyword evidence="5 11" id="KW-0812">Transmembrane</keyword>
<dbReference type="SUPFAM" id="SSF56935">
    <property type="entry name" value="Porins"/>
    <property type="match status" value="1"/>
</dbReference>
<dbReference type="PANTHER" id="PTHR30069:SF29">
    <property type="entry name" value="HEMOGLOBIN AND HEMOGLOBIN-HAPTOGLOBIN-BINDING PROTEIN 1-RELATED"/>
    <property type="match status" value="1"/>
</dbReference>
<reference evidence="18" key="1">
    <citation type="submission" date="2016-10" db="EMBL/GenBank/DDBJ databases">
        <authorList>
            <person name="Varghese N."/>
            <person name="Submissions S."/>
        </authorList>
    </citation>
    <scope>NUCLEOTIDE SEQUENCE [LARGE SCALE GENOMIC DNA]</scope>
    <source>
        <strain evidence="18">CGMCC 1.11014</strain>
    </source>
</reference>
<evidence type="ECO:0000256" key="3">
    <source>
        <dbReference type="ARBA" id="ARBA00022448"/>
    </source>
</evidence>
<evidence type="ECO:0000256" key="7">
    <source>
        <dbReference type="ARBA" id="ARBA00023077"/>
    </source>
</evidence>
<evidence type="ECO:0000256" key="4">
    <source>
        <dbReference type="ARBA" id="ARBA00022452"/>
    </source>
</evidence>
<dbReference type="InterPro" id="IPR039426">
    <property type="entry name" value="TonB-dep_rcpt-like"/>
</dbReference>
<dbReference type="InterPro" id="IPR000531">
    <property type="entry name" value="Beta-barrel_TonB"/>
</dbReference>
<keyword evidence="7 12" id="KW-0798">TonB box</keyword>
<dbReference type="Proteomes" id="UP000199391">
    <property type="component" value="Unassembled WGS sequence"/>
</dbReference>
<evidence type="ECO:0000256" key="2">
    <source>
        <dbReference type="ARBA" id="ARBA00009810"/>
    </source>
</evidence>
<sequence>MKSTSYPATALATALVLGMAAMGAAAEESYDFASLTLEELGSLRITSVSKKPERLAGAAASVFVLTREDIRRGGATSLPEALRLAPNLYVAARSAHGHTITARGFNSSLANKLLVLIDGRSVYTPFFAGVFWDVQDLMLEDVERIEVISGPGGTLWGTNAVNGVINIITRSARDTRGTLLSAGAGQRGVDAGARHGAAFGADGAYRLYAKYTNDNHTELQSGAPADDAGRGARAGFRADWGQPAGLWSAQGNVYHGHEGQPLPGTIAVAGRSFPLGVISLSGANLLTRWSRENADGSSLSAKVYLDHTKRVVPPTFSDRLTILDVEVQHALPRYGAHNVVWGANYRIGNEVVANSVYIAFLPARLKQHWSSLFIQDEIALLPELRLTAGARVEHNDYTGREFLPNARLAWTVTPRHTLWTALSRAVRAPSRLDVDTYIPGAPPYVLAGGPRVRSEIATVAELGYRGQPLPRLSLSATLFHADYDHLRSQELGPTRRFVVFDSLLEGRMRGIETWGGFQASPRWRLSAGWTAQHKRLTPKPGSTDTSSAAALGQDPSHQGLLRSSWDLTASTELDVTVRRVGAVRSPVVPSYTVADVRLGWRPRPGWEVSAGAHNIGKAHTELGGATTSTAFTRGVYARLVVRY</sequence>
<dbReference type="Gene3D" id="2.170.130.10">
    <property type="entry name" value="TonB-dependent receptor, plug domain"/>
    <property type="match status" value="1"/>
</dbReference>
<dbReference type="GO" id="GO:0015344">
    <property type="term" value="F:siderophore uptake transmembrane transporter activity"/>
    <property type="evidence" value="ECO:0007669"/>
    <property type="project" value="TreeGrafter"/>
</dbReference>
<evidence type="ECO:0000313" key="17">
    <source>
        <dbReference type="EMBL" id="SFU35837.1"/>
    </source>
</evidence>
<evidence type="ECO:0000256" key="13">
    <source>
        <dbReference type="SAM" id="MobiDB-lite"/>
    </source>
</evidence>
<dbReference type="PROSITE" id="PS52016">
    <property type="entry name" value="TONB_DEPENDENT_REC_3"/>
    <property type="match status" value="1"/>
</dbReference>
<feature type="signal peptide" evidence="14">
    <location>
        <begin position="1"/>
        <end position="26"/>
    </location>
</feature>
<feature type="chain" id="PRO_5011544791" evidence="14">
    <location>
        <begin position="27"/>
        <end position="643"/>
    </location>
</feature>
<dbReference type="AlphaFoldDB" id="A0A1I7FI22"/>
<dbReference type="Gene3D" id="2.40.170.20">
    <property type="entry name" value="TonB-dependent receptor, beta-barrel domain"/>
    <property type="match status" value="1"/>
</dbReference>
<protein>
    <submittedName>
        <fullName evidence="17">Iron complex outermembrane recepter protein</fullName>
    </submittedName>
</protein>
<feature type="region of interest" description="Disordered" evidence="13">
    <location>
        <begin position="534"/>
        <end position="557"/>
    </location>
</feature>
<dbReference type="Pfam" id="PF00593">
    <property type="entry name" value="TonB_dep_Rec_b-barrel"/>
    <property type="match status" value="1"/>
</dbReference>
<proteinExistence type="inferred from homology"/>
<dbReference type="Pfam" id="PF07715">
    <property type="entry name" value="Plug"/>
    <property type="match status" value="1"/>
</dbReference>
<dbReference type="EMBL" id="FPBO01000002">
    <property type="protein sequence ID" value="SFU35837.1"/>
    <property type="molecule type" value="Genomic_DNA"/>
</dbReference>
<evidence type="ECO:0000256" key="9">
    <source>
        <dbReference type="ARBA" id="ARBA00023170"/>
    </source>
</evidence>
<dbReference type="GO" id="GO:0044718">
    <property type="term" value="P:siderophore transmembrane transport"/>
    <property type="evidence" value="ECO:0007669"/>
    <property type="project" value="TreeGrafter"/>
</dbReference>
<keyword evidence="4 11" id="KW-1134">Transmembrane beta strand</keyword>
<dbReference type="InterPro" id="IPR037066">
    <property type="entry name" value="Plug_dom_sf"/>
</dbReference>
<evidence type="ECO:0000256" key="5">
    <source>
        <dbReference type="ARBA" id="ARBA00022692"/>
    </source>
</evidence>
<accession>A0A1I7FI22</accession>
<evidence type="ECO:0000259" key="15">
    <source>
        <dbReference type="Pfam" id="PF00593"/>
    </source>
</evidence>
<keyword evidence="3 11" id="KW-0813">Transport</keyword>